<evidence type="ECO:0000256" key="2">
    <source>
        <dbReference type="SAM" id="Phobius"/>
    </source>
</evidence>
<dbReference type="PANTHER" id="PTHR35896:SF3">
    <property type="entry name" value="MAJOR FACILITATOR SUPERFAMILY TRANSPORTER"/>
    <property type="match status" value="1"/>
</dbReference>
<reference evidence="3 4" key="1">
    <citation type="submission" date="2016-03" db="EMBL/GenBank/DDBJ databases">
        <authorList>
            <person name="Ploux O."/>
        </authorList>
    </citation>
    <scope>NUCLEOTIDE SEQUENCE [LARGE SCALE GENOMIC DNA]</scope>
    <source>
        <strain evidence="3 4">UAMH 11012</strain>
    </source>
</reference>
<protein>
    <submittedName>
        <fullName evidence="3">Uncharacterized protein</fullName>
    </submittedName>
</protein>
<dbReference type="AlphaFoldDB" id="A0A1L7XL17"/>
<dbReference type="Proteomes" id="UP000184330">
    <property type="component" value="Unassembled WGS sequence"/>
</dbReference>
<feature type="region of interest" description="Disordered" evidence="1">
    <location>
        <begin position="1"/>
        <end position="30"/>
    </location>
</feature>
<evidence type="ECO:0000256" key="1">
    <source>
        <dbReference type="SAM" id="MobiDB-lite"/>
    </source>
</evidence>
<gene>
    <name evidence="3" type="ORF">PAC_15604</name>
</gene>
<dbReference type="STRING" id="576137.A0A1L7XL17"/>
<evidence type="ECO:0000313" key="4">
    <source>
        <dbReference type="Proteomes" id="UP000184330"/>
    </source>
</evidence>
<name>A0A1L7XL17_9HELO</name>
<dbReference type="PANTHER" id="PTHR35896">
    <property type="entry name" value="IG-LIKE DOMAIN-CONTAINING PROTEIN"/>
    <property type="match status" value="1"/>
</dbReference>
<keyword evidence="2" id="KW-0812">Transmembrane</keyword>
<dbReference type="OrthoDB" id="3501153at2759"/>
<accession>A0A1L7XL17</accession>
<keyword evidence="4" id="KW-1185">Reference proteome</keyword>
<dbReference type="InterPro" id="IPR053008">
    <property type="entry name" value="Phomopsin_biosynth_assoc"/>
</dbReference>
<dbReference type="EMBL" id="FJOG01000032">
    <property type="protein sequence ID" value="CZR65704.1"/>
    <property type="molecule type" value="Genomic_DNA"/>
</dbReference>
<feature type="transmembrane region" description="Helical" evidence="2">
    <location>
        <begin position="40"/>
        <end position="60"/>
    </location>
</feature>
<keyword evidence="2" id="KW-1133">Transmembrane helix</keyword>
<proteinExistence type="predicted"/>
<evidence type="ECO:0000313" key="3">
    <source>
        <dbReference type="EMBL" id="CZR65704.1"/>
    </source>
</evidence>
<sequence length="222" mass="25539">MLEENDQPFLKYTDDSTTNEAEPDRQYQKAGSRFTRPQSYSLLVIITSLFWFVVFFVVSTPSMDSRRDSRPGNRHNVTSHARLVNCGNSTKEARELNCKFDVLLNHWVPAPCLDQDFIEEYQDDDSWTAFADEAMTQKLTTVGEMAERDVYYTSVRDHINHCGTLWKKQFFAFFEEHPALDSIVTSPGHTDHCAQYLMDVREMKGNPATKVEVGFAGCWIKA</sequence>
<keyword evidence="2" id="KW-0472">Membrane</keyword>
<organism evidence="3 4">
    <name type="scientific">Phialocephala subalpina</name>
    <dbReference type="NCBI Taxonomy" id="576137"/>
    <lineage>
        <taxon>Eukaryota</taxon>
        <taxon>Fungi</taxon>
        <taxon>Dikarya</taxon>
        <taxon>Ascomycota</taxon>
        <taxon>Pezizomycotina</taxon>
        <taxon>Leotiomycetes</taxon>
        <taxon>Helotiales</taxon>
        <taxon>Mollisiaceae</taxon>
        <taxon>Phialocephala</taxon>
        <taxon>Phialocephala fortinii species complex</taxon>
    </lineage>
</organism>